<keyword evidence="2 5" id="KW-0812">Transmembrane</keyword>
<dbReference type="GO" id="GO:0004930">
    <property type="term" value="F:G protein-coupled receptor activity"/>
    <property type="evidence" value="ECO:0007669"/>
    <property type="project" value="UniProtKB-KW"/>
</dbReference>
<dbReference type="GO" id="GO:0016020">
    <property type="term" value="C:membrane"/>
    <property type="evidence" value="ECO:0007669"/>
    <property type="project" value="UniProtKB-SubCell"/>
</dbReference>
<keyword evidence="4 6" id="KW-0472">Membrane</keyword>
<evidence type="ECO:0000313" key="9">
    <source>
        <dbReference type="Proteomes" id="UP000728185"/>
    </source>
</evidence>
<dbReference type="PROSITE" id="PS50262">
    <property type="entry name" value="G_PROTEIN_RECEP_F1_2"/>
    <property type="match status" value="1"/>
</dbReference>
<reference evidence="8" key="1">
    <citation type="submission" date="2019-05" db="EMBL/GenBank/DDBJ databases">
        <title>Annotation for the trematode Fasciolopsis buski.</title>
        <authorList>
            <person name="Choi Y.-J."/>
        </authorList>
    </citation>
    <scope>NUCLEOTIDE SEQUENCE</scope>
    <source>
        <strain evidence="8">HT</strain>
        <tissue evidence="8">Whole worm</tissue>
    </source>
</reference>
<evidence type="ECO:0000256" key="1">
    <source>
        <dbReference type="ARBA" id="ARBA00004370"/>
    </source>
</evidence>
<name>A0A8E0RNY6_9TREM</name>
<dbReference type="CDD" id="cd00637">
    <property type="entry name" value="7tm_classA_rhodopsin-like"/>
    <property type="match status" value="1"/>
</dbReference>
<evidence type="ECO:0000256" key="4">
    <source>
        <dbReference type="ARBA" id="ARBA00023136"/>
    </source>
</evidence>
<dbReference type="Gene3D" id="1.20.1070.10">
    <property type="entry name" value="Rhodopsin 7-helix transmembrane proteins"/>
    <property type="match status" value="1"/>
</dbReference>
<comment type="similarity">
    <text evidence="5">Belongs to the G-protein coupled receptor 1 family.</text>
</comment>
<keyword evidence="5" id="KW-0675">Receptor</keyword>
<feature type="transmembrane region" description="Helical" evidence="6">
    <location>
        <begin position="52"/>
        <end position="72"/>
    </location>
</feature>
<dbReference type="PANTHER" id="PTHR45698">
    <property type="entry name" value="TRACE AMINE-ASSOCIATED RECEPTOR 19N-RELATED"/>
    <property type="match status" value="1"/>
</dbReference>
<proteinExistence type="inferred from homology"/>
<feature type="transmembrane region" description="Helical" evidence="6">
    <location>
        <begin position="92"/>
        <end position="114"/>
    </location>
</feature>
<dbReference type="Proteomes" id="UP000728185">
    <property type="component" value="Unassembled WGS sequence"/>
</dbReference>
<evidence type="ECO:0000256" key="6">
    <source>
        <dbReference type="SAM" id="Phobius"/>
    </source>
</evidence>
<dbReference type="InterPro" id="IPR017452">
    <property type="entry name" value="GPCR_Rhodpsn_7TM"/>
</dbReference>
<keyword evidence="5" id="KW-0807">Transducer</keyword>
<feature type="transmembrane region" description="Helical" evidence="6">
    <location>
        <begin position="135"/>
        <end position="157"/>
    </location>
</feature>
<comment type="caution">
    <text evidence="8">The sequence shown here is derived from an EMBL/GenBank/DDBJ whole genome shotgun (WGS) entry which is preliminary data.</text>
</comment>
<keyword evidence="3 6" id="KW-1133">Transmembrane helix</keyword>
<protein>
    <recommendedName>
        <fullName evidence="7">G-protein coupled receptors family 1 profile domain-containing protein</fullName>
    </recommendedName>
</protein>
<dbReference type="PROSITE" id="PS00237">
    <property type="entry name" value="G_PROTEIN_RECEP_F1_1"/>
    <property type="match status" value="1"/>
</dbReference>
<dbReference type="PRINTS" id="PR00237">
    <property type="entry name" value="GPCRRHODOPSN"/>
</dbReference>
<evidence type="ECO:0000256" key="3">
    <source>
        <dbReference type="ARBA" id="ARBA00022989"/>
    </source>
</evidence>
<dbReference type="SUPFAM" id="SSF81321">
    <property type="entry name" value="Family A G protein-coupled receptor-like"/>
    <property type="match status" value="1"/>
</dbReference>
<keyword evidence="5" id="KW-0297">G-protein coupled receptor</keyword>
<feature type="transmembrane region" description="Helical" evidence="6">
    <location>
        <begin position="274"/>
        <end position="293"/>
    </location>
</feature>
<accession>A0A8E0RNY6</accession>
<dbReference type="InterPro" id="IPR000276">
    <property type="entry name" value="GPCR_Rhodpsn"/>
</dbReference>
<dbReference type="EMBL" id="LUCM01009731">
    <property type="protein sequence ID" value="KAA0186458.1"/>
    <property type="molecule type" value="Genomic_DNA"/>
</dbReference>
<evidence type="ECO:0000313" key="8">
    <source>
        <dbReference type="EMBL" id="KAA0186458.1"/>
    </source>
</evidence>
<sequence>MNQTKTTDDSQEIFILKSTVIWFSIILGLLGNIFAFRVMYFVKIGFPATRMLLRLQFIWDGLGCTVLSAYWVTFNLRISLGVQKGSLFRYLWSSYFLFWFSGMLSSINILLLSFDRYWAIIWFQTYSRESMRYKITLLVVLFVYTTIVVLPSVGITYCIQHLPLVGLHNFILIQRVYSVFVFLLCYLIPAVLITLFQLRILCAVGRIQTNSSSINHVVQPTAVVNNPSVRDVTIGILIILITFLVIRSYAYFQYMLVAYGWIDFTNAGDWRNEGIFVFVASYVVDPFTLIFTSRSTRNLLLEKVSVTYSKFLHAFYRVFKIDREDI</sequence>
<dbReference type="OrthoDB" id="8859266at2759"/>
<feature type="transmembrane region" description="Helical" evidence="6">
    <location>
        <begin position="236"/>
        <end position="262"/>
    </location>
</feature>
<organism evidence="8 9">
    <name type="scientific">Fasciolopsis buskii</name>
    <dbReference type="NCBI Taxonomy" id="27845"/>
    <lineage>
        <taxon>Eukaryota</taxon>
        <taxon>Metazoa</taxon>
        <taxon>Spiralia</taxon>
        <taxon>Lophotrochozoa</taxon>
        <taxon>Platyhelminthes</taxon>
        <taxon>Trematoda</taxon>
        <taxon>Digenea</taxon>
        <taxon>Plagiorchiida</taxon>
        <taxon>Echinostomata</taxon>
        <taxon>Echinostomatoidea</taxon>
        <taxon>Fasciolidae</taxon>
        <taxon>Fasciolopsis</taxon>
    </lineage>
</organism>
<feature type="transmembrane region" description="Helical" evidence="6">
    <location>
        <begin position="177"/>
        <end position="198"/>
    </location>
</feature>
<feature type="domain" description="G-protein coupled receptors family 1 profile" evidence="7">
    <location>
        <begin position="96"/>
        <end position="245"/>
    </location>
</feature>
<dbReference type="PANTHER" id="PTHR45698:SF1">
    <property type="entry name" value="TRACE AMINE-ASSOCIATED RECEPTOR 13C-LIKE"/>
    <property type="match status" value="1"/>
</dbReference>
<evidence type="ECO:0000256" key="5">
    <source>
        <dbReference type="RuleBase" id="RU000688"/>
    </source>
</evidence>
<evidence type="ECO:0000256" key="2">
    <source>
        <dbReference type="ARBA" id="ARBA00022692"/>
    </source>
</evidence>
<feature type="transmembrane region" description="Helical" evidence="6">
    <location>
        <begin position="20"/>
        <end position="40"/>
    </location>
</feature>
<gene>
    <name evidence="8" type="ORF">FBUS_11479</name>
</gene>
<keyword evidence="9" id="KW-1185">Reference proteome</keyword>
<evidence type="ECO:0000259" key="7">
    <source>
        <dbReference type="PROSITE" id="PS50262"/>
    </source>
</evidence>
<dbReference type="AlphaFoldDB" id="A0A8E0RNY6"/>
<comment type="subcellular location">
    <subcellularLocation>
        <location evidence="1">Membrane</location>
    </subcellularLocation>
</comment>